<feature type="compositionally biased region" description="Basic and acidic residues" evidence="2">
    <location>
        <begin position="550"/>
        <end position="563"/>
    </location>
</feature>
<organism evidence="3 4">
    <name type="scientific">Actinidia rufa</name>
    <dbReference type="NCBI Taxonomy" id="165716"/>
    <lineage>
        <taxon>Eukaryota</taxon>
        <taxon>Viridiplantae</taxon>
        <taxon>Streptophyta</taxon>
        <taxon>Embryophyta</taxon>
        <taxon>Tracheophyta</taxon>
        <taxon>Spermatophyta</taxon>
        <taxon>Magnoliopsida</taxon>
        <taxon>eudicotyledons</taxon>
        <taxon>Gunneridae</taxon>
        <taxon>Pentapetalae</taxon>
        <taxon>asterids</taxon>
        <taxon>Ericales</taxon>
        <taxon>Actinidiaceae</taxon>
        <taxon>Actinidia</taxon>
    </lineage>
</organism>
<protein>
    <submittedName>
        <fullName evidence="3">Uncharacterized protein</fullName>
    </submittedName>
</protein>
<dbReference type="EMBL" id="BJWL01000023">
    <property type="protein sequence ID" value="GFZ12783.1"/>
    <property type="molecule type" value="Genomic_DNA"/>
</dbReference>
<feature type="compositionally biased region" description="Polar residues" evidence="2">
    <location>
        <begin position="1"/>
        <end position="13"/>
    </location>
</feature>
<name>A0A7J0GPR7_9ERIC</name>
<evidence type="ECO:0000256" key="2">
    <source>
        <dbReference type="SAM" id="MobiDB-lite"/>
    </source>
</evidence>
<proteinExistence type="predicted"/>
<keyword evidence="1" id="KW-0175">Coiled coil</keyword>
<feature type="compositionally biased region" description="Low complexity" evidence="2">
    <location>
        <begin position="151"/>
        <end position="164"/>
    </location>
</feature>
<feature type="compositionally biased region" description="Low complexity" evidence="2">
    <location>
        <begin position="224"/>
        <end position="241"/>
    </location>
</feature>
<reference evidence="3 4" key="1">
    <citation type="submission" date="2019-07" db="EMBL/GenBank/DDBJ databases">
        <title>De Novo Assembly of kiwifruit Actinidia rufa.</title>
        <authorList>
            <person name="Sugita-Konishi S."/>
            <person name="Sato K."/>
            <person name="Mori E."/>
            <person name="Abe Y."/>
            <person name="Kisaki G."/>
            <person name="Hamano K."/>
            <person name="Suezawa K."/>
            <person name="Otani M."/>
            <person name="Fukuda T."/>
            <person name="Manabe T."/>
            <person name="Gomi K."/>
            <person name="Tabuchi M."/>
            <person name="Akimitsu K."/>
            <person name="Kataoka I."/>
        </authorList>
    </citation>
    <scope>NUCLEOTIDE SEQUENCE [LARGE SCALE GENOMIC DNA]</scope>
    <source>
        <strain evidence="4">cv. Fuchu</strain>
    </source>
</reference>
<evidence type="ECO:0000313" key="4">
    <source>
        <dbReference type="Proteomes" id="UP000585474"/>
    </source>
</evidence>
<feature type="compositionally biased region" description="Low complexity" evidence="2">
    <location>
        <begin position="320"/>
        <end position="334"/>
    </location>
</feature>
<feature type="region of interest" description="Disordered" evidence="2">
    <location>
        <begin position="142"/>
        <end position="175"/>
    </location>
</feature>
<feature type="region of interest" description="Disordered" evidence="2">
    <location>
        <begin position="222"/>
        <end position="241"/>
    </location>
</feature>
<feature type="region of interest" description="Disordered" evidence="2">
    <location>
        <begin position="542"/>
        <end position="563"/>
    </location>
</feature>
<feature type="region of interest" description="Disordered" evidence="2">
    <location>
        <begin position="1"/>
        <end position="21"/>
    </location>
</feature>
<feature type="coiled-coil region" evidence="1">
    <location>
        <begin position="417"/>
        <end position="465"/>
    </location>
</feature>
<evidence type="ECO:0000313" key="3">
    <source>
        <dbReference type="EMBL" id="GFZ12783.1"/>
    </source>
</evidence>
<accession>A0A7J0GPR7</accession>
<sequence length="563" mass="60294">MTDEVNQSPSSPMEGSPDVNPLIAIHPSIEEKHNIMTLEELNALRKTYSFPPGVRVRLPDEGETITSARPGEARNKKAMLGGYPSNVKGWKSKFFFVSGDEWEIPEGTSCEGAPRVPRTWGIPVLLESKSFSRVFSPGSMASRTVGDKIPSGDASSSSGDMGESPNPHEHARRRSPFLDDSIECLGSIRTELGRLLPHIPDLSLLRWSGRKVLDPILDRFLNAPSSGSNPTSESSSDSSLPIELESDAMSKRVSFKKIGKKLGKSSNVSSGTPVPAKRVVIGEKCAGDSLSSSPNKKGRADDGSKGKGVDSEPGGKKKASSSSKTSAAPVTAPSRPEEGTSANLGTVLGPTASILGSPSVAEKLLRGVIPSADKEKMEKLTLDQTATKLFHALVLGSSLAVRSREAGEQASLQEGRVASMETEVARLQKLAADLEQQLAESRACEQQANDELAKTKSNRDSLADKLERSGVLVNELREALDKANESAVEEFKSSSEFVVAVEGSASKYFGEGFDFCKVQLRRHHPDLAIDLESTVVDQDLLAEQDEAAEENEKEKVGENEGGN</sequence>
<comment type="caution">
    <text evidence="3">The sequence shown here is derived from an EMBL/GenBank/DDBJ whole genome shotgun (WGS) entry which is preliminary data.</text>
</comment>
<feature type="compositionally biased region" description="Basic and acidic residues" evidence="2">
    <location>
        <begin position="298"/>
        <end position="315"/>
    </location>
</feature>
<evidence type="ECO:0000256" key="1">
    <source>
        <dbReference type="SAM" id="Coils"/>
    </source>
</evidence>
<gene>
    <name evidence="3" type="ORF">Acr_23g0011680</name>
</gene>
<feature type="region of interest" description="Disordered" evidence="2">
    <location>
        <begin position="285"/>
        <end position="352"/>
    </location>
</feature>
<keyword evidence="4" id="KW-1185">Reference proteome</keyword>
<dbReference type="Proteomes" id="UP000585474">
    <property type="component" value="Unassembled WGS sequence"/>
</dbReference>
<dbReference type="AlphaFoldDB" id="A0A7J0GPR7"/>